<proteinExistence type="predicted"/>
<sequence length="59" mass="6878">MNNIYAYDDVKVEDCCRERSNQLGRRQVVKKSQRPEMFKSSYVQEQNKSSAIDETTSSV</sequence>
<gene>
    <name evidence="2" type="ORF">F511_17754</name>
</gene>
<name>A0A2Z7BMX1_9LAMI</name>
<dbReference type="EMBL" id="KV005787">
    <property type="protein sequence ID" value="KZV33438.1"/>
    <property type="molecule type" value="Genomic_DNA"/>
</dbReference>
<protein>
    <submittedName>
        <fullName evidence="2">Uncharacterized protein</fullName>
    </submittedName>
</protein>
<organism evidence="2 3">
    <name type="scientific">Dorcoceras hygrometricum</name>
    <dbReference type="NCBI Taxonomy" id="472368"/>
    <lineage>
        <taxon>Eukaryota</taxon>
        <taxon>Viridiplantae</taxon>
        <taxon>Streptophyta</taxon>
        <taxon>Embryophyta</taxon>
        <taxon>Tracheophyta</taxon>
        <taxon>Spermatophyta</taxon>
        <taxon>Magnoliopsida</taxon>
        <taxon>eudicotyledons</taxon>
        <taxon>Gunneridae</taxon>
        <taxon>Pentapetalae</taxon>
        <taxon>asterids</taxon>
        <taxon>lamiids</taxon>
        <taxon>Lamiales</taxon>
        <taxon>Gesneriaceae</taxon>
        <taxon>Didymocarpoideae</taxon>
        <taxon>Trichosporeae</taxon>
        <taxon>Loxocarpinae</taxon>
        <taxon>Dorcoceras</taxon>
    </lineage>
</organism>
<dbReference type="Proteomes" id="UP000250235">
    <property type="component" value="Unassembled WGS sequence"/>
</dbReference>
<evidence type="ECO:0000313" key="3">
    <source>
        <dbReference type="Proteomes" id="UP000250235"/>
    </source>
</evidence>
<accession>A0A2Z7BMX1</accession>
<evidence type="ECO:0000313" key="2">
    <source>
        <dbReference type="EMBL" id="KZV33438.1"/>
    </source>
</evidence>
<feature type="region of interest" description="Disordered" evidence="1">
    <location>
        <begin position="39"/>
        <end position="59"/>
    </location>
</feature>
<feature type="compositionally biased region" description="Polar residues" evidence="1">
    <location>
        <begin position="41"/>
        <end position="59"/>
    </location>
</feature>
<reference evidence="2 3" key="1">
    <citation type="journal article" date="2015" name="Proc. Natl. Acad. Sci. U.S.A.">
        <title>The resurrection genome of Boea hygrometrica: A blueprint for survival of dehydration.</title>
        <authorList>
            <person name="Xiao L."/>
            <person name="Yang G."/>
            <person name="Zhang L."/>
            <person name="Yang X."/>
            <person name="Zhao S."/>
            <person name="Ji Z."/>
            <person name="Zhou Q."/>
            <person name="Hu M."/>
            <person name="Wang Y."/>
            <person name="Chen M."/>
            <person name="Xu Y."/>
            <person name="Jin H."/>
            <person name="Xiao X."/>
            <person name="Hu G."/>
            <person name="Bao F."/>
            <person name="Hu Y."/>
            <person name="Wan P."/>
            <person name="Li L."/>
            <person name="Deng X."/>
            <person name="Kuang T."/>
            <person name="Xiang C."/>
            <person name="Zhu J.K."/>
            <person name="Oliver M.J."/>
            <person name="He Y."/>
        </authorList>
    </citation>
    <scope>NUCLEOTIDE SEQUENCE [LARGE SCALE GENOMIC DNA]</scope>
    <source>
        <strain evidence="3">cv. XS01</strain>
    </source>
</reference>
<evidence type="ECO:0000256" key="1">
    <source>
        <dbReference type="SAM" id="MobiDB-lite"/>
    </source>
</evidence>
<keyword evidence="3" id="KW-1185">Reference proteome</keyword>
<dbReference type="AlphaFoldDB" id="A0A2Z7BMX1"/>